<gene>
    <name evidence="2" type="ORF">CANARDRAFT_27658</name>
</gene>
<sequence>MALHNYLYSKHPDDVANLIARPYDARQELKSTQAKSDELVPQESTLQGLAYQEDRLNNNFMGDTDSITENTISLENTPIPDHESEPLFIMDDCQNRNFYNSHVHNYQHEQKHQFQLHESNCLSQDNMIDLSSSSGSTVCDTQLQYHYQQQSKTSSEITLSSMIGNKEEQQQQKTQPTSKYPSRKPTNPLNVLSSIKMSNSSSSTVSNFGSSVKFHAPVPTCPIEIENSNVTTTATATSITTTGTGTGTGTGTTATIVSQSKNRGKLKSRFSKKALANISNRRKSRVTNNCSVNGMNSNQ</sequence>
<keyword evidence="3" id="KW-1185">Reference proteome</keyword>
<evidence type="ECO:0000256" key="1">
    <source>
        <dbReference type="SAM" id="MobiDB-lite"/>
    </source>
</evidence>
<reference evidence="3" key="1">
    <citation type="submission" date="2016-04" db="EMBL/GenBank/DDBJ databases">
        <title>Comparative genomics of biotechnologically important yeasts.</title>
        <authorList>
            <consortium name="DOE Joint Genome Institute"/>
            <person name="Riley R."/>
            <person name="Haridas S."/>
            <person name="Wolfe K.H."/>
            <person name="Lopes M.R."/>
            <person name="Hittinger C.T."/>
            <person name="Goker M."/>
            <person name="Salamov A."/>
            <person name="Wisecaver J."/>
            <person name="Long T.M."/>
            <person name="Aerts A.L."/>
            <person name="Barry K."/>
            <person name="Choi C."/>
            <person name="Clum A."/>
            <person name="Coughlan A.Y."/>
            <person name="Deshpande S."/>
            <person name="Douglass A.P."/>
            <person name="Hanson S.J."/>
            <person name="Klenk H.-P."/>
            <person name="Labutti K."/>
            <person name="Lapidus A."/>
            <person name="Lindquist E."/>
            <person name="Lipzen A."/>
            <person name="Meier-Kolthoff J.P."/>
            <person name="Ohm R.A."/>
            <person name="Otillar R.P."/>
            <person name="Pangilinan J."/>
            <person name="Peng Y."/>
            <person name="Rokas A."/>
            <person name="Rosa C.A."/>
            <person name="Scheuner C."/>
            <person name="Sibirny A.A."/>
            <person name="Slot J.C."/>
            <person name="Stielow J.B."/>
            <person name="Sun H."/>
            <person name="Kurtzman C.P."/>
            <person name="Blackwell M."/>
            <person name="Grigoriev I.V."/>
            <person name="Jeffries T.W."/>
        </authorList>
    </citation>
    <scope>NUCLEOTIDE SEQUENCE [LARGE SCALE GENOMIC DNA]</scope>
    <source>
        <strain evidence="3">NRRL YB-2248</strain>
    </source>
</reference>
<feature type="region of interest" description="Disordered" evidence="1">
    <location>
        <begin position="166"/>
        <end position="190"/>
    </location>
</feature>
<dbReference type="EMBL" id="KV453850">
    <property type="protein sequence ID" value="ODV86447.1"/>
    <property type="molecule type" value="Genomic_DNA"/>
</dbReference>
<dbReference type="AlphaFoldDB" id="A0A1E4T3V8"/>
<feature type="compositionally biased region" description="Polar residues" evidence="1">
    <location>
        <begin position="178"/>
        <end position="189"/>
    </location>
</feature>
<name>A0A1E4T3V8_9ASCO</name>
<evidence type="ECO:0000313" key="3">
    <source>
        <dbReference type="Proteomes" id="UP000094801"/>
    </source>
</evidence>
<organism evidence="2 3">
    <name type="scientific">[Candida] arabinofermentans NRRL YB-2248</name>
    <dbReference type="NCBI Taxonomy" id="983967"/>
    <lineage>
        <taxon>Eukaryota</taxon>
        <taxon>Fungi</taxon>
        <taxon>Dikarya</taxon>
        <taxon>Ascomycota</taxon>
        <taxon>Saccharomycotina</taxon>
        <taxon>Pichiomycetes</taxon>
        <taxon>Pichiales</taxon>
        <taxon>Pichiaceae</taxon>
        <taxon>Ogataea</taxon>
        <taxon>Ogataea/Candida clade</taxon>
    </lineage>
</organism>
<protein>
    <submittedName>
        <fullName evidence="2">Uncharacterized protein</fullName>
    </submittedName>
</protein>
<accession>A0A1E4T3V8</accession>
<evidence type="ECO:0000313" key="2">
    <source>
        <dbReference type="EMBL" id="ODV86447.1"/>
    </source>
</evidence>
<proteinExistence type="predicted"/>
<dbReference type="OrthoDB" id="3998228at2759"/>
<dbReference type="Proteomes" id="UP000094801">
    <property type="component" value="Unassembled WGS sequence"/>
</dbReference>